<evidence type="ECO:0000256" key="1">
    <source>
        <dbReference type="SAM" id="Phobius"/>
    </source>
</evidence>
<dbReference type="EMBL" id="LFTY01000001">
    <property type="protein sequence ID" value="KMW60603.1"/>
    <property type="molecule type" value="Genomic_DNA"/>
</dbReference>
<sequence>MQQRRQSFLDFMAACRGGNIAPAQDGKGADTFAEDIDNVTLACVQGWREGLEADEGTWWHTLAQQVPPGILLLFLLATLGVLYRYNLRLAGFHHGRADALELLAQRGAFHAETLETVAAALSADRVEMGRAARAPADQAIDMARAIMARK</sequence>
<organism evidence="2 3">
    <name type="scientific">Candidatus Rhodobacter oscarellae</name>
    <dbReference type="NCBI Taxonomy" id="1675527"/>
    <lineage>
        <taxon>Bacteria</taxon>
        <taxon>Pseudomonadati</taxon>
        <taxon>Pseudomonadota</taxon>
        <taxon>Alphaproteobacteria</taxon>
        <taxon>Rhodobacterales</taxon>
        <taxon>Rhodobacter group</taxon>
        <taxon>Rhodobacter</taxon>
    </lineage>
</organism>
<name>A0A0J9H4M9_9RHOB</name>
<dbReference type="Proteomes" id="UP000037178">
    <property type="component" value="Unassembled WGS sequence"/>
</dbReference>
<evidence type="ECO:0000313" key="3">
    <source>
        <dbReference type="Proteomes" id="UP000037178"/>
    </source>
</evidence>
<comment type="caution">
    <text evidence="2">The sequence shown here is derived from an EMBL/GenBank/DDBJ whole genome shotgun (WGS) entry which is preliminary data.</text>
</comment>
<keyword evidence="1" id="KW-0812">Transmembrane</keyword>
<evidence type="ECO:0000313" key="2">
    <source>
        <dbReference type="EMBL" id="KMW60603.1"/>
    </source>
</evidence>
<feature type="transmembrane region" description="Helical" evidence="1">
    <location>
        <begin position="66"/>
        <end position="86"/>
    </location>
</feature>
<protein>
    <submittedName>
        <fullName evidence="2">Uncharacterized protein</fullName>
    </submittedName>
</protein>
<keyword evidence="1" id="KW-1133">Transmembrane helix</keyword>
<accession>A0A0J9H4M9</accession>
<keyword evidence="3" id="KW-1185">Reference proteome</keyword>
<dbReference type="AlphaFoldDB" id="A0A0J9H4M9"/>
<dbReference type="PATRIC" id="fig|1675527.3.peg.824"/>
<gene>
    <name evidence="2" type="ORF">AIOL_000767</name>
</gene>
<keyword evidence="1" id="KW-0472">Membrane</keyword>
<reference evidence="2 3" key="1">
    <citation type="submission" date="2015-06" db="EMBL/GenBank/DDBJ databases">
        <title>Draft genome sequence of an Alphaproteobacteria species associated to the Mediterranean sponge Oscarella lobularis.</title>
        <authorList>
            <person name="Jourda C."/>
            <person name="Santini S."/>
            <person name="Claverie J.-M."/>
        </authorList>
    </citation>
    <scope>NUCLEOTIDE SEQUENCE [LARGE SCALE GENOMIC DNA]</scope>
    <source>
        <strain evidence="2">IGS</strain>
    </source>
</reference>
<proteinExistence type="predicted"/>